<evidence type="ECO:0000256" key="1">
    <source>
        <dbReference type="ARBA" id="ARBA00008894"/>
    </source>
</evidence>
<comment type="similarity">
    <text evidence="1">Belongs to the disease resistance NB-LRR family.</text>
</comment>
<dbReference type="Gene3D" id="3.40.50.300">
    <property type="entry name" value="P-loop containing nucleotide triphosphate hydrolases"/>
    <property type="match status" value="1"/>
</dbReference>
<proteinExistence type="inferred from homology"/>
<evidence type="ECO:0000259" key="12">
    <source>
        <dbReference type="Pfam" id="PF25019"/>
    </source>
</evidence>
<dbReference type="InterPro" id="IPR032675">
    <property type="entry name" value="LRR_dom_sf"/>
</dbReference>
<keyword evidence="5" id="KW-0611">Plant defense</keyword>
<dbReference type="Gene3D" id="3.80.10.10">
    <property type="entry name" value="Ribonuclease Inhibitor"/>
    <property type="match status" value="3"/>
</dbReference>
<dbReference type="Pfam" id="PF00560">
    <property type="entry name" value="LRR_1"/>
    <property type="match status" value="1"/>
</dbReference>
<name>M8AXR5_AEGTA</name>
<dbReference type="InterPro" id="IPR056789">
    <property type="entry name" value="LRR_R13L1-DRL21"/>
</dbReference>
<feature type="domain" description="Disease resistance R13L4/SHOC-2-like LRR" evidence="11">
    <location>
        <begin position="600"/>
        <end position="757"/>
    </location>
</feature>
<feature type="domain" description="Disease resistance N-terminal" evidence="9">
    <location>
        <begin position="13"/>
        <end position="93"/>
    </location>
</feature>
<dbReference type="InterPro" id="IPR055414">
    <property type="entry name" value="LRR_R13L4/SHOC2-like"/>
</dbReference>
<evidence type="ECO:0000256" key="5">
    <source>
        <dbReference type="ARBA" id="ARBA00022821"/>
    </source>
</evidence>
<dbReference type="SUPFAM" id="SSF52540">
    <property type="entry name" value="P-loop containing nucleoside triphosphate hydrolases"/>
    <property type="match status" value="1"/>
</dbReference>
<reference evidence="13" key="1">
    <citation type="submission" date="2015-06" db="UniProtKB">
        <authorList>
            <consortium name="EnsemblPlants"/>
        </authorList>
    </citation>
    <scope>IDENTIFICATION</scope>
</reference>
<evidence type="ECO:0000256" key="4">
    <source>
        <dbReference type="ARBA" id="ARBA00022741"/>
    </source>
</evidence>
<protein>
    <submittedName>
        <fullName evidence="13">Disease resistance protein RGA2</fullName>
    </submittedName>
</protein>
<sequence length="1245" mass="140290">MAQVEGMLASAILENTAKKLRSAMGDESMRRLSVDGCLEEMLKTLEDIRASLEGAEIPSPQGDAQIPSLEPVRGWLRLVRTKAYAIQDMVDDVQETRTPTTAGTMSRMLHYCRGKEDHRSGNKMKEMQKQLMELHKEWHNFGFVPSDVVSALQNDIHVPETTLSEADEQGFVVGIDQDIRYIADMCRAGDVGKAPFILAIFGMGGVGKTTLAKCVYNCRELQEEYDSRAWVNVSYEYDMHRIGESIISQLSGEADILNGDMDYMTKRLGELFNGMKTLLVLDDLQEEDPVQLECLKCMLSGGDKDSKVTIIVTGRSRHTGMKIGAHVLFSKACLTEQDSFFLLSYKTLFDQRTDNIELRMIARMVSSKCMGVPLTIHAIGWILRYRDARVWRAVEASLIWKDYCEDGSPLSYKSMPANLRLCFAYCGIFSKGQIIVKDDLIHQWVALGLIQPTDILSTTQLAEEYIRRLLSMSFLQATDPSYKVYKASGKDDILFTMNDKFHDFAISVMYNELFILDDSMQTRDLNEYRHAVLTNHGFRPSQLSLLSSIQALHCVCCSKMELIDQSFSFPRHLRVLRLKASFLQKLLPDSICQLRHLGYLNLAGCSGLESFLQKLPDSICQLRHLGYLNLAGCSGLVTLPESIGDLINMFHIDLSGCAGLVNLPQSFGDLINLLYLDLSRCYRLIELPESFSNLKKMEHLDLSFWSCFKGIVEALGGLINVKSLNLSNPCCHLADHWPQLLELKDVWGKLPKLRYLNLSMFLNPIFYQLPEDESLNNYLECISGLSSLEYLDLSHNIFLVDLPESLAKLNKLHTLDISGCARVERVDKWMFEMESLKSIVVRNCQALEVYQFVVCSYSNWSSNFVQLNDVSCKELEISCLEKVKSVEEAQNVTLVKKQELETLKLCWSVDTEGHVEHNDLFGELQPPPNLQCLELHGYNGETCFPAWWTSCNLPNLVKVIMEVLPRCLSLPPLRLLPSLQELVLRKMASITRIDDAGDLSGGNRVPFNKVELDDMDSLEMFNTTWYTNELVIQKCSKLVLGPLPPRAQRLVISDCDQVMSSWRNQGSRHVVEGPSTPVTELEVQSCNVPLAGWSLLHYLPGLHKLTIHNCNNVAASSPEVFLALSSLQSLCFSACNSMSSLPQELGCLASLKELQIVSCKQLTCLPDSMQQLTSLQSMHFTDCESITTLPEWIGSLISLQELVFEKCHAMEQLPKSINGLKKLKDNMLLGIKIRRSISAPLGIDR</sequence>
<dbReference type="Gene3D" id="1.10.10.10">
    <property type="entry name" value="Winged helix-like DNA-binding domain superfamily/Winged helix DNA-binding domain"/>
    <property type="match status" value="1"/>
</dbReference>
<dbReference type="Pfam" id="PF00931">
    <property type="entry name" value="NB-ARC"/>
    <property type="match status" value="1"/>
</dbReference>
<keyword evidence="2" id="KW-0433">Leucine-rich repeat</keyword>
<feature type="domain" description="Disease resistance R13L4/SHOC-2-like LRR" evidence="11">
    <location>
        <begin position="1097"/>
        <end position="1232"/>
    </location>
</feature>
<dbReference type="GO" id="GO:0006952">
    <property type="term" value="P:defense response"/>
    <property type="evidence" value="ECO:0007669"/>
    <property type="project" value="UniProtKB-KW"/>
</dbReference>
<dbReference type="GO" id="GO:0005524">
    <property type="term" value="F:ATP binding"/>
    <property type="evidence" value="ECO:0007669"/>
    <property type="project" value="UniProtKB-KW"/>
</dbReference>
<evidence type="ECO:0000259" key="11">
    <source>
        <dbReference type="Pfam" id="PF23598"/>
    </source>
</evidence>
<dbReference type="InterPro" id="IPR002182">
    <property type="entry name" value="NB-ARC"/>
</dbReference>
<dbReference type="GO" id="GO:0051707">
    <property type="term" value="P:response to other organism"/>
    <property type="evidence" value="ECO:0007669"/>
    <property type="project" value="UniProtKB-ARBA"/>
</dbReference>
<evidence type="ECO:0000259" key="9">
    <source>
        <dbReference type="Pfam" id="PF18052"/>
    </source>
</evidence>
<feature type="domain" description="NB-ARC" evidence="8">
    <location>
        <begin position="192"/>
        <end position="346"/>
    </location>
</feature>
<evidence type="ECO:0000256" key="2">
    <source>
        <dbReference type="ARBA" id="ARBA00022614"/>
    </source>
</evidence>
<dbReference type="AlphaFoldDB" id="M8AXR5"/>
<organism evidence="13">
    <name type="scientific">Aegilops tauschii</name>
    <name type="common">Tausch's goatgrass</name>
    <name type="synonym">Aegilops squarrosa</name>
    <dbReference type="NCBI Taxonomy" id="37682"/>
    <lineage>
        <taxon>Eukaryota</taxon>
        <taxon>Viridiplantae</taxon>
        <taxon>Streptophyta</taxon>
        <taxon>Embryophyta</taxon>
        <taxon>Tracheophyta</taxon>
        <taxon>Spermatophyta</taxon>
        <taxon>Magnoliopsida</taxon>
        <taxon>Liliopsida</taxon>
        <taxon>Poales</taxon>
        <taxon>Poaceae</taxon>
        <taxon>BOP clade</taxon>
        <taxon>Pooideae</taxon>
        <taxon>Triticodae</taxon>
        <taxon>Triticeae</taxon>
        <taxon>Triticinae</taxon>
        <taxon>Aegilops</taxon>
    </lineage>
</organism>
<evidence type="ECO:0000256" key="6">
    <source>
        <dbReference type="ARBA" id="ARBA00022840"/>
    </source>
</evidence>
<dbReference type="Pfam" id="PF23559">
    <property type="entry name" value="WHD_DRP"/>
    <property type="match status" value="1"/>
</dbReference>
<feature type="domain" description="Disease resistance protein winged helix" evidence="10">
    <location>
        <begin position="428"/>
        <end position="505"/>
    </location>
</feature>
<dbReference type="Pfam" id="PF23598">
    <property type="entry name" value="LRR_14"/>
    <property type="match status" value="2"/>
</dbReference>
<keyword evidence="3" id="KW-0677">Repeat</keyword>
<dbReference type="InterPro" id="IPR058922">
    <property type="entry name" value="WHD_DRP"/>
</dbReference>
<dbReference type="SUPFAM" id="SSF52058">
    <property type="entry name" value="L domain-like"/>
    <property type="match status" value="2"/>
</dbReference>
<keyword evidence="6" id="KW-0067">ATP-binding</keyword>
<dbReference type="GO" id="GO:0043531">
    <property type="term" value="F:ADP binding"/>
    <property type="evidence" value="ECO:0007669"/>
    <property type="project" value="InterPro"/>
</dbReference>
<dbReference type="PANTHER" id="PTHR36766">
    <property type="entry name" value="PLANT BROAD-SPECTRUM MILDEW RESISTANCE PROTEIN RPW8"/>
    <property type="match status" value="1"/>
</dbReference>
<dbReference type="EnsemblPlants" id="EMT06480">
    <property type="protein sequence ID" value="EMT06480"/>
    <property type="gene ID" value="F775_10470"/>
</dbReference>
<dbReference type="Gene3D" id="1.20.5.4130">
    <property type="match status" value="1"/>
</dbReference>
<evidence type="ECO:0000259" key="8">
    <source>
        <dbReference type="Pfam" id="PF00931"/>
    </source>
</evidence>
<keyword evidence="4" id="KW-0547">Nucleotide-binding</keyword>
<dbReference type="InterPro" id="IPR027417">
    <property type="entry name" value="P-loop_NTPase"/>
</dbReference>
<dbReference type="InterPro" id="IPR036388">
    <property type="entry name" value="WH-like_DNA-bd_sf"/>
</dbReference>
<evidence type="ECO:0000256" key="7">
    <source>
        <dbReference type="ARBA" id="ARBA00023054"/>
    </source>
</evidence>
<dbReference type="PANTHER" id="PTHR36766:SF73">
    <property type="entry name" value="NB-ARC DOMAIN-CONTAINING PROTEIN"/>
    <property type="match status" value="1"/>
</dbReference>
<evidence type="ECO:0000313" key="13">
    <source>
        <dbReference type="EnsemblPlants" id="EMT06480"/>
    </source>
</evidence>
<evidence type="ECO:0000259" key="10">
    <source>
        <dbReference type="Pfam" id="PF23559"/>
    </source>
</evidence>
<dbReference type="InterPro" id="IPR001611">
    <property type="entry name" value="Leu-rich_rpt"/>
</dbReference>
<keyword evidence="7" id="KW-0175">Coiled coil</keyword>
<dbReference type="InterPro" id="IPR041118">
    <property type="entry name" value="Rx_N"/>
</dbReference>
<accession>M8AXR5</accession>
<dbReference type="Pfam" id="PF25019">
    <property type="entry name" value="LRR_R13L1-DRL21"/>
    <property type="match status" value="1"/>
</dbReference>
<dbReference type="Pfam" id="PF18052">
    <property type="entry name" value="Rx_N"/>
    <property type="match status" value="1"/>
</dbReference>
<evidence type="ECO:0000256" key="3">
    <source>
        <dbReference type="ARBA" id="ARBA00022737"/>
    </source>
</evidence>
<dbReference type="PRINTS" id="PR00364">
    <property type="entry name" value="DISEASERSIST"/>
</dbReference>
<feature type="domain" description="R13L1/DRL21-like LRR repeat region" evidence="12">
    <location>
        <begin position="867"/>
        <end position="987"/>
    </location>
</feature>